<sequence>MQAGVNHNGDIGMARELIDVAAEAGADYVKFQTFTADRLVTVHAKKADYQSQAIGAVESQHTMLRKLELTRDMHEVLIAHCKSKGIQFFSTGFDPESID</sequence>
<evidence type="ECO:0000313" key="2">
    <source>
        <dbReference type="EMBL" id="SVC16290.1"/>
    </source>
</evidence>
<feature type="non-terminal residue" evidence="2">
    <location>
        <position position="99"/>
    </location>
</feature>
<gene>
    <name evidence="2" type="ORF">METZ01_LOCUS269144</name>
</gene>
<dbReference type="GO" id="GO:0016051">
    <property type="term" value="P:carbohydrate biosynthetic process"/>
    <property type="evidence" value="ECO:0007669"/>
    <property type="project" value="InterPro"/>
</dbReference>
<organism evidence="2">
    <name type="scientific">marine metagenome</name>
    <dbReference type="NCBI Taxonomy" id="408172"/>
    <lineage>
        <taxon>unclassified sequences</taxon>
        <taxon>metagenomes</taxon>
        <taxon>ecological metagenomes</taxon>
    </lineage>
</organism>
<proteinExistence type="predicted"/>
<accession>A0A382JVZ7</accession>
<dbReference type="GO" id="GO:0047444">
    <property type="term" value="F:N-acylneuraminate-9-phosphate synthase activity"/>
    <property type="evidence" value="ECO:0007669"/>
    <property type="project" value="TreeGrafter"/>
</dbReference>
<dbReference type="AlphaFoldDB" id="A0A382JVZ7"/>
<feature type="domain" description="PseI/NeuA/B-like" evidence="1">
    <location>
        <begin position="17"/>
        <end position="99"/>
    </location>
</feature>
<dbReference type="Gene3D" id="3.20.20.70">
    <property type="entry name" value="Aldolase class I"/>
    <property type="match status" value="1"/>
</dbReference>
<dbReference type="InterPro" id="IPR051690">
    <property type="entry name" value="PseI-like"/>
</dbReference>
<name>A0A382JVZ7_9ZZZZ</name>
<dbReference type="PANTHER" id="PTHR42966">
    <property type="entry name" value="N-ACETYLNEURAMINATE SYNTHASE"/>
    <property type="match status" value="1"/>
</dbReference>
<evidence type="ECO:0000259" key="1">
    <source>
        <dbReference type="Pfam" id="PF03102"/>
    </source>
</evidence>
<dbReference type="InterPro" id="IPR013785">
    <property type="entry name" value="Aldolase_TIM"/>
</dbReference>
<reference evidence="2" key="1">
    <citation type="submission" date="2018-05" db="EMBL/GenBank/DDBJ databases">
        <authorList>
            <person name="Lanie J.A."/>
            <person name="Ng W.-L."/>
            <person name="Kazmierczak K.M."/>
            <person name="Andrzejewski T.M."/>
            <person name="Davidsen T.M."/>
            <person name="Wayne K.J."/>
            <person name="Tettelin H."/>
            <person name="Glass J.I."/>
            <person name="Rusch D."/>
            <person name="Podicherti R."/>
            <person name="Tsui H.-C.T."/>
            <person name="Winkler M.E."/>
        </authorList>
    </citation>
    <scope>NUCLEOTIDE SEQUENCE</scope>
</reference>
<dbReference type="InterPro" id="IPR013132">
    <property type="entry name" value="PseI/NeuA/B-like_N"/>
</dbReference>
<dbReference type="PANTHER" id="PTHR42966:SF1">
    <property type="entry name" value="SIALIC ACID SYNTHASE"/>
    <property type="match status" value="1"/>
</dbReference>
<protein>
    <recommendedName>
        <fullName evidence="1">PseI/NeuA/B-like domain-containing protein</fullName>
    </recommendedName>
</protein>
<dbReference type="EMBL" id="UINC01076792">
    <property type="protein sequence ID" value="SVC16290.1"/>
    <property type="molecule type" value="Genomic_DNA"/>
</dbReference>
<dbReference type="SUPFAM" id="SSF51569">
    <property type="entry name" value="Aldolase"/>
    <property type="match status" value="1"/>
</dbReference>
<dbReference type="Pfam" id="PF03102">
    <property type="entry name" value="NeuB"/>
    <property type="match status" value="1"/>
</dbReference>